<keyword evidence="9 11" id="KW-0406">Ion transport</keyword>
<gene>
    <name evidence="11" type="primary">kdpC</name>
    <name evidence="12" type="ORF">C1850_04760</name>
</gene>
<reference evidence="12 13" key="1">
    <citation type="journal article" date="2018" name="Elife">
        <title>Discovery and characterization of a prevalent human gut bacterial enzyme sufficient for the inactivation of a family of plant toxins.</title>
        <authorList>
            <person name="Koppel N."/>
            <person name="Bisanz J.E."/>
            <person name="Pandelia M.E."/>
            <person name="Turnbaugh P.J."/>
            <person name="Balskus E.P."/>
        </authorList>
    </citation>
    <scope>NUCLEOTIDE SEQUENCE [LARGE SCALE GENOMIC DNA]</scope>
    <source>
        <strain evidence="12 13">OB21 GAM 11</strain>
    </source>
</reference>
<dbReference type="PANTHER" id="PTHR30042">
    <property type="entry name" value="POTASSIUM-TRANSPORTING ATPASE C CHAIN"/>
    <property type="match status" value="1"/>
</dbReference>
<dbReference type="Proteomes" id="UP000253805">
    <property type="component" value="Unassembled WGS sequence"/>
</dbReference>
<evidence type="ECO:0000256" key="7">
    <source>
        <dbReference type="ARBA" id="ARBA00022958"/>
    </source>
</evidence>
<keyword evidence="12" id="KW-0378">Hydrolase</keyword>
<dbReference type="NCBIfam" id="TIGR00681">
    <property type="entry name" value="kdpC"/>
    <property type="match status" value="1"/>
</dbReference>
<keyword evidence="8 11" id="KW-1133">Transmembrane helix</keyword>
<comment type="caution">
    <text evidence="12">The sequence shown here is derived from an EMBL/GenBank/DDBJ whole genome shotgun (WGS) entry which is preliminary data.</text>
</comment>
<evidence type="ECO:0000256" key="8">
    <source>
        <dbReference type="ARBA" id="ARBA00022989"/>
    </source>
</evidence>
<comment type="similarity">
    <text evidence="11">Belongs to the KdpC family.</text>
</comment>
<evidence type="ECO:0000313" key="12">
    <source>
        <dbReference type="EMBL" id="RDC45430.1"/>
    </source>
</evidence>
<proteinExistence type="inferred from homology"/>
<dbReference type="AlphaFoldDB" id="A0A369P010"/>
<name>A0A369P010_9ACTN</name>
<protein>
    <recommendedName>
        <fullName evidence="11">Potassium-transporting ATPase KdpC subunit</fullName>
    </recommendedName>
    <alternativeName>
        <fullName evidence="11">ATP phosphohydrolase [potassium-transporting] C chain</fullName>
    </alternativeName>
    <alternativeName>
        <fullName evidence="11">Potassium-binding and translocating subunit C</fullName>
    </alternativeName>
    <alternativeName>
        <fullName evidence="11">Potassium-translocating ATPase C chain</fullName>
    </alternativeName>
</protein>
<organism evidence="12 13">
    <name type="scientific">Adlercreutzia equolifaciens subsp. celatus</name>
    <dbReference type="NCBI Taxonomy" id="394340"/>
    <lineage>
        <taxon>Bacteria</taxon>
        <taxon>Bacillati</taxon>
        <taxon>Actinomycetota</taxon>
        <taxon>Coriobacteriia</taxon>
        <taxon>Eggerthellales</taxon>
        <taxon>Eggerthellaceae</taxon>
        <taxon>Adlercreutzia</taxon>
    </lineage>
</organism>
<dbReference type="RefSeq" id="WP_114548796.1">
    <property type="nucleotide sequence ID" value="NZ_CAKXPL010000042.1"/>
</dbReference>
<evidence type="ECO:0000313" key="13">
    <source>
        <dbReference type="Proteomes" id="UP000253805"/>
    </source>
</evidence>
<dbReference type="EMBL" id="PPUT01000009">
    <property type="protein sequence ID" value="RDC45430.1"/>
    <property type="molecule type" value="Genomic_DNA"/>
</dbReference>
<evidence type="ECO:0000256" key="9">
    <source>
        <dbReference type="ARBA" id="ARBA00023065"/>
    </source>
</evidence>
<sequence>MSGKMVTRCFASALALFIAASVLCGIVYPWAVTGLSAIAFPYQATGSIIEVDGVKYGSELVGQPFKSDTHLWGRPTVVDAGSFSDAEGQPLLWYSPENLSPASDEFAARVDERIQQVRAAHPDRAAQPVPSDLVTVSGSGFDPHISPAAADYQVERIAAATGRPEREVRAIIAQCTEYPLLGIIGEARVNVLKVNLMLDGVLE</sequence>
<evidence type="ECO:0000256" key="10">
    <source>
        <dbReference type="ARBA" id="ARBA00023136"/>
    </source>
</evidence>
<keyword evidence="2 11" id="KW-1003">Cell membrane</keyword>
<accession>A0A369P010</accession>
<comment type="subunit">
    <text evidence="11">The system is composed of three essential subunits: KdpA, KdpB and KdpC.</text>
</comment>
<keyword evidence="1 11" id="KW-0813">Transport</keyword>
<evidence type="ECO:0000256" key="3">
    <source>
        <dbReference type="ARBA" id="ARBA00022538"/>
    </source>
</evidence>
<keyword evidence="3 11" id="KW-0633">Potassium transport</keyword>
<evidence type="ECO:0000256" key="1">
    <source>
        <dbReference type="ARBA" id="ARBA00022448"/>
    </source>
</evidence>
<keyword evidence="5 11" id="KW-0547">Nucleotide-binding</keyword>
<evidence type="ECO:0000256" key="11">
    <source>
        <dbReference type="HAMAP-Rule" id="MF_00276"/>
    </source>
</evidence>
<dbReference type="PIRSF" id="PIRSF001296">
    <property type="entry name" value="K_ATPase_KdpC"/>
    <property type="match status" value="1"/>
</dbReference>
<keyword evidence="7 11" id="KW-0630">Potassium</keyword>
<evidence type="ECO:0000256" key="6">
    <source>
        <dbReference type="ARBA" id="ARBA00022840"/>
    </source>
</evidence>
<evidence type="ECO:0000256" key="5">
    <source>
        <dbReference type="ARBA" id="ARBA00022741"/>
    </source>
</evidence>
<dbReference type="Pfam" id="PF02669">
    <property type="entry name" value="KdpC"/>
    <property type="match status" value="1"/>
</dbReference>
<dbReference type="GO" id="GO:0005524">
    <property type="term" value="F:ATP binding"/>
    <property type="evidence" value="ECO:0007669"/>
    <property type="project" value="UniProtKB-UniRule"/>
</dbReference>
<keyword evidence="10 11" id="KW-0472">Membrane</keyword>
<dbReference type="GO" id="GO:0008556">
    <property type="term" value="F:P-type potassium transmembrane transporter activity"/>
    <property type="evidence" value="ECO:0007669"/>
    <property type="project" value="InterPro"/>
</dbReference>
<dbReference type="GO" id="GO:0016787">
    <property type="term" value="F:hydrolase activity"/>
    <property type="evidence" value="ECO:0007669"/>
    <property type="project" value="UniProtKB-KW"/>
</dbReference>
<dbReference type="InterPro" id="IPR003820">
    <property type="entry name" value="KdpC"/>
</dbReference>
<dbReference type="GO" id="GO:0005886">
    <property type="term" value="C:plasma membrane"/>
    <property type="evidence" value="ECO:0007669"/>
    <property type="project" value="UniProtKB-SubCell"/>
</dbReference>
<dbReference type="PANTHER" id="PTHR30042:SF2">
    <property type="entry name" value="POTASSIUM-TRANSPORTING ATPASE KDPC SUBUNIT"/>
    <property type="match status" value="1"/>
</dbReference>
<keyword evidence="4 11" id="KW-0812">Transmembrane</keyword>
<dbReference type="NCBIfam" id="NF001454">
    <property type="entry name" value="PRK00315.1"/>
    <property type="match status" value="1"/>
</dbReference>
<evidence type="ECO:0000256" key="4">
    <source>
        <dbReference type="ARBA" id="ARBA00022692"/>
    </source>
</evidence>
<evidence type="ECO:0000256" key="2">
    <source>
        <dbReference type="ARBA" id="ARBA00022475"/>
    </source>
</evidence>
<comment type="function">
    <text evidence="11">Part of the high-affinity ATP-driven potassium transport (or Kdp) system, which catalyzes the hydrolysis of ATP coupled with the electrogenic transport of potassium into the cytoplasm. This subunit acts as a catalytic chaperone that increases the ATP-binding affinity of the ATP-hydrolyzing subunit KdpB by the formation of a transient KdpB/KdpC/ATP ternary complex.</text>
</comment>
<keyword evidence="6 11" id="KW-0067">ATP-binding</keyword>
<dbReference type="HAMAP" id="MF_00276">
    <property type="entry name" value="KdpC"/>
    <property type="match status" value="1"/>
</dbReference>
<comment type="subcellular location">
    <subcellularLocation>
        <location evidence="11">Cell membrane</location>
        <topology evidence="11">Single-pass membrane protein</topology>
    </subcellularLocation>
</comment>